<dbReference type="SMART" id="SM00829">
    <property type="entry name" value="PKS_ER"/>
    <property type="match status" value="1"/>
</dbReference>
<protein>
    <submittedName>
        <fullName evidence="4">Alcohol dehydrogenase</fullName>
    </submittedName>
</protein>
<keyword evidence="5" id="KW-1185">Reference proteome</keyword>
<evidence type="ECO:0000259" key="3">
    <source>
        <dbReference type="SMART" id="SM00829"/>
    </source>
</evidence>
<dbReference type="PRINTS" id="PR00081">
    <property type="entry name" value="GDHRDH"/>
</dbReference>
<comment type="caution">
    <text evidence="4">The sequence shown here is derived from an EMBL/GenBank/DDBJ whole genome shotgun (WGS) entry which is preliminary data.</text>
</comment>
<dbReference type="OrthoDB" id="3813297at2"/>
<keyword evidence="1" id="KW-0521">NADP</keyword>
<evidence type="ECO:0000256" key="1">
    <source>
        <dbReference type="ARBA" id="ARBA00022857"/>
    </source>
</evidence>
<sequence>MRAIVFDPDARNNFAHAEVADPVSSAPDELLIEVKAISLNFGEVKYGDNAEHPGDIPGWDSAGIVVTAAADGSGPPVGTRVAGAAWSQGWAQRRVLAADNVAVIPDSLDFETAAALPVVGVTAVQIIRRLGPVLGKRVLITGASGGVGRVAVQLAARAGAHVVAVVGSPQRGAGLRELGAEEVVVGLDGVAPVHGVLEHVGGTMLSDAYALLEDGGTVISVGAASGEPSVIDFEAARMARKNNGIESFMTTWPVGADLQYVLDLAGRSELDAQVGYRDSWDNLDAAIDALLGRRVAGKAALTVG</sequence>
<dbReference type="PANTHER" id="PTHR48106">
    <property type="entry name" value="QUINONE OXIDOREDUCTASE PIG3-RELATED"/>
    <property type="match status" value="1"/>
</dbReference>
<feature type="domain" description="Enoyl reductase (ER)" evidence="3">
    <location>
        <begin position="9"/>
        <end position="301"/>
    </location>
</feature>
<dbReference type="InterPro" id="IPR013149">
    <property type="entry name" value="ADH-like_C"/>
</dbReference>
<proteinExistence type="predicted"/>
<dbReference type="SUPFAM" id="SSF51735">
    <property type="entry name" value="NAD(P)-binding Rossmann-fold domains"/>
    <property type="match status" value="1"/>
</dbReference>
<dbReference type="InterPro" id="IPR013154">
    <property type="entry name" value="ADH-like_N"/>
</dbReference>
<accession>A0A1W9YVP5</accession>
<dbReference type="InterPro" id="IPR002347">
    <property type="entry name" value="SDR_fam"/>
</dbReference>
<name>A0A1W9YVP5_MYCBA</name>
<dbReference type="InterPro" id="IPR011032">
    <property type="entry name" value="GroES-like_sf"/>
</dbReference>
<dbReference type="GO" id="GO:0016651">
    <property type="term" value="F:oxidoreductase activity, acting on NAD(P)H"/>
    <property type="evidence" value="ECO:0007669"/>
    <property type="project" value="TreeGrafter"/>
</dbReference>
<evidence type="ECO:0000256" key="2">
    <source>
        <dbReference type="ARBA" id="ARBA00023002"/>
    </source>
</evidence>
<organism evidence="4 5">
    <name type="scientific">Mycolicibacterium bacteremicum</name>
    <name type="common">Mycobacterium bacteremicum</name>
    <dbReference type="NCBI Taxonomy" id="564198"/>
    <lineage>
        <taxon>Bacteria</taxon>
        <taxon>Bacillati</taxon>
        <taxon>Actinomycetota</taxon>
        <taxon>Actinomycetes</taxon>
        <taxon>Mycobacteriales</taxon>
        <taxon>Mycobacteriaceae</taxon>
        <taxon>Mycolicibacterium</taxon>
    </lineage>
</organism>
<keyword evidence="2" id="KW-0560">Oxidoreductase</keyword>
<dbReference type="GO" id="GO:0070402">
    <property type="term" value="F:NADPH binding"/>
    <property type="evidence" value="ECO:0007669"/>
    <property type="project" value="TreeGrafter"/>
</dbReference>
<dbReference type="SUPFAM" id="SSF50129">
    <property type="entry name" value="GroES-like"/>
    <property type="match status" value="1"/>
</dbReference>
<dbReference type="Proteomes" id="UP000192366">
    <property type="component" value="Unassembled WGS sequence"/>
</dbReference>
<dbReference type="Pfam" id="PF08240">
    <property type="entry name" value="ADH_N"/>
    <property type="match status" value="1"/>
</dbReference>
<dbReference type="InterPro" id="IPR036291">
    <property type="entry name" value="NAD(P)-bd_dom_sf"/>
</dbReference>
<dbReference type="EMBL" id="MVHJ01000011">
    <property type="protein sequence ID" value="ORA04156.1"/>
    <property type="molecule type" value="Genomic_DNA"/>
</dbReference>
<dbReference type="RefSeq" id="WP_083059342.1">
    <property type="nucleotide sequence ID" value="NZ_JACKVM010000005.1"/>
</dbReference>
<dbReference type="Pfam" id="PF00107">
    <property type="entry name" value="ADH_zinc_N"/>
    <property type="match status" value="1"/>
</dbReference>
<dbReference type="Gene3D" id="3.40.50.720">
    <property type="entry name" value="NAD(P)-binding Rossmann-like Domain"/>
    <property type="match status" value="1"/>
</dbReference>
<dbReference type="Gene3D" id="3.90.180.10">
    <property type="entry name" value="Medium-chain alcohol dehydrogenases, catalytic domain"/>
    <property type="match status" value="1"/>
</dbReference>
<evidence type="ECO:0000313" key="5">
    <source>
        <dbReference type="Proteomes" id="UP000192366"/>
    </source>
</evidence>
<evidence type="ECO:0000313" key="4">
    <source>
        <dbReference type="EMBL" id="ORA04156.1"/>
    </source>
</evidence>
<gene>
    <name evidence="4" type="ORF">BST17_14805</name>
</gene>
<dbReference type="CDD" id="cd08270">
    <property type="entry name" value="MDR4"/>
    <property type="match status" value="1"/>
</dbReference>
<dbReference type="AlphaFoldDB" id="A0A1W9YVP5"/>
<dbReference type="InterPro" id="IPR020843">
    <property type="entry name" value="ER"/>
</dbReference>
<reference evidence="4 5" key="1">
    <citation type="submission" date="2017-02" db="EMBL/GenBank/DDBJ databases">
        <title>The new phylogeny of genus Mycobacterium.</title>
        <authorList>
            <person name="Tortoli E."/>
            <person name="Trovato A."/>
            <person name="Cirillo D.M."/>
        </authorList>
    </citation>
    <scope>NUCLEOTIDE SEQUENCE [LARGE SCALE GENOMIC DNA]</scope>
    <source>
        <strain evidence="4 5">DSM 45578</strain>
    </source>
</reference>
<dbReference type="STRING" id="564198.BST17_14805"/>